<feature type="chain" id="PRO_5032463867" evidence="2">
    <location>
        <begin position="17"/>
        <end position="150"/>
    </location>
</feature>
<feature type="region of interest" description="Disordered" evidence="1">
    <location>
        <begin position="119"/>
        <end position="150"/>
    </location>
</feature>
<name>A0A812DFG7_ACAPH</name>
<organism evidence="3 4">
    <name type="scientific">Acanthosepion pharaonis</name>
    <name type="common">Pharaoh cuttlefish</name>
    <name type="synonym">Sepia pharaonis</name>
    <dbReference type="NCBI Taxonomy" id="158019"/>
    <lineage>
        <taxon>Eukaryota</taxon>
        <taxon>Metazoa</taxon>
        <taxon>Spiralia</taxon>
        <taxon>Lophotrochozoa</taxon>
        <taxon>Mollusca</taxon>
        <taxon>Cephalopoda</taxon>
        <taxon>Coleoidea</taxon>
        <taxon>Decapodiformes</taxon>
        <taxon>Sepiida</taxon>
        <taxon>Sepiina</taxon>
        <taxon>Sepiidae</taxon>
        <taxon>Acanthosepion</taxon>
    </lineage>
</organism>
<accession>A0A812DFG7</accession>
<dbReference type="Proteomes" id="UP000597762">
    <property type="component" value="Unassembled WGS sequence"/>
</dbReference>
<evidence type="ECO:0000256" key="1">
    <source>
        <dbReference type="SAM" id="MobiDB-lite"/>
    </source>
</evidence>
<proteinExistence type="predicted"/>
<feature type="signal peptide" evidence="2">
    <location>
        <begin position="1"/>
        <end position="16"/>
    </location>
</feature>
<evidence type="ECO:0000313" key="3">
    <source>
        <dbReference type="EMBL" id="CAE1296256.1"/>
    </source>
</evidence>
<feature type="compositionally biased region" description="Low complexity" evidence="1">
    <location>
        <begin position="119"/>
        <end position="135"/>
    </location>
</feature>
<reference evidence="3" key="1">
    <citation type="submission" date="2021-01" db="EMBL/GenBank/DDBJ databases">
        <authorList>
            <person name="Li R."/>
            <person name="Bekaert M."/>
        </authorList>
    </citation>
    <scope>NUCLEOTIDE SEQUENCE</scope>
    <source>
        <strain evidence="3">Farmed</strain>
    </source>
</reference>
<protein>
    <submittedName>
        <fullName evidence="3">Uncharacterized protein</fullName>
    </submittedName>
</protein>
<gene>
    <name evidence="3" type="ORF">SPHA_51363</name>
</gene>
<evidence type="ECO:0000313" key="4">
    <source>
        <dbReference type="Proteomes" id="UP000597762"/>
    </source>
</evidence>
<dbReference type="EMBL" id="CAHIKZ030003108">
    <property type="protein sequence ID" value="CAE1296256.1"/>
    <property type="molecule type" value="Genomic_DNA"/>
</dbReference>
<keyword evidence="2" id="KW-0732">Signal</keyword>
<dbReference type="AlphaFoldDB" id="A0A812DFG7"/>
<comment type="caution">
    <text evidence="3">The sequence shown here is derived from an EMBL/GenBank/DDBJ whole genome shotgun (WGS) entry which is preliminary data.</text>
</comment>
<evidence type="ECO:0000256" key="2">
    <source>
        <dbReference type="SAM" id="SignalP"/>
    </source>
</evidence>
<keyword evidence="4" id="KW-1185">Reference proteome</keyword>
<sequence length="150" mass="16678">MSFSLLSSKLLTLVLSQTFLFSLSCQTALAFSLSYLDLHIFFPLVIKLPAQPSSYAHSLCLYTNLTEISLSLSTQSFRVSLSLFLLSTRPNLFYHLLPLPPPVHNLRVPPNPISLFVSPSPSSPTPTLTAGSPTLVERRNRSNDARRHRP</sequence>
<feature type="compositionally biased region" description="Basic and acidic residues" evidence="1">
    <location>
        <begin position="136"/>
        <end position="150"/>
    </location>
</feature>